<accession>A0A1E3VQS3</accession>
<gene>
    <name evidence="3" type="ORF">AUC70_03245</name>
</gene>
<feature type="transmembrane region" description="Helical" evidence="1">
    <location>
        <begin position="271"/>
        <end position="295"/>
    </location>
</feature>
<evidence type="ECO:0000313" key="3">
    <source>
        <dbReference type="EMBL" id="ODR95887.1"/>
    </source>
</evidence>
<dbReference type="InterPro" id="IPR029044">
    <property type="entry name" value="Nucleotide-diphossugar_trans"/>
</dbReference>
<dbReference type="STRING" id="1774970.AUC70_03245"/>
<name>A0A1E3VQS3_9HYPH</name>
<dbReference type="SUPFAM" id="SSF53448">
    <property type="entry name" value="Nucleotide-diphospho-sugar transferases"/>
    <property type="match status" value="1"/>
</dbReference>
<dbReference type="GO" id="GO:0016740">
    <property type="term" value="F:transferase activity"/>
    <property type="evidence" value="ECO:0007669"/>
    <property type="project" value="UniProtKB-KW"/>
</dbReference>
<evidence type="ECO:0000259" key="2">
    <source>
        <dbReference type="Pfam" id="PF00535"/>
    </source>
</evidence>
<dbReference type="Gene3D" id="3.90.550.10">
    <property type="entry name" value="Spore Coat Polysaccharide Biosynthesis Protein SpsA, Chain A"/>
    <property type="match status" value="1"/>
</dbReference>
<keyword evidence="1" id="KW-0812">Transmembrane</keyword>
<feature type="transmembrane region" description="Helical" evidence="1">
    <location>
        <begin position="236"/>
        <end position="259"/>
    </location>
</feature>
<reference evidence="3 4" key="1">
    <citation type="journal article" date="2016" name="Environ. Microbiol.">
        <title>New Methyloceanibacter diversity from North Sea sediments includes methanotroph containing solely the soluble methane monooxygenase.</title>
        <authorList>
            <person name="Vekeman B."/>
            <person name="Kerckhof F.M."/>
            <person name="Cremers G."/>
            <person name="de Vos P."/>
            <person name="Vandamme P."/>
            <person name="Boon N."/>
            <person name="Op den Camp H.J."/>
            <person name="Heylen K."/>
        </authorList>
    </citation>
    <scope>NUCLEOTIDE SEQUENCE [LARGE SCALE GENOMIC DNA]</scope>
    <source>
        <strain evidence="3 4">R-67176</strain>
    </source>
</reference>
<dbReference type="InterPro" id="IPR050256">
    <property type="entry name" value="Glycosyltransferase_2"/>
</dbReference>
<feature type="domain" description="Glycosyltransferase 2-like" evidence="2">
    <location>
        <begin position="9"/>
        <end position="166"/>
    </location>
</feature>
<dbReference type="PANTHER" id="PTHR48090">
    <property type="entry name" value="UNDECAPRENYL-PHOSPHATE 4-DEOXY-4-FORMAMIDO-L-ARABINOSE TRANSFERASE-RELATED"/>
    <property type="match status" value="1"/>
</dbReference>
<dbReference type="Pfam" id="PF00535">
    <property type="entry name" value="Glycos_transf_2"/>
    <property type="match status" value="1"/>
</dbReference>
<keyword evidence="1" id="KW-0472">Membrane</keyword>
<organism evidence="3 4">
    <name type="scientific">Methyloceanibacter stevinii</name>
    <dbReference type="NCBI Taxonomy" id="1774970"/>
    <lineage>
        <taxon>Bacteria</taxon>
        <taxon>Pseudomonadati</taxon>
        <taxon>Pseudomonadota</taxon>
        <taxon>Alphaproteobacteria</taxon>
        <taxon>Hyphomicrobiales</taxon>
        <taxon>Hyphomicrobiaceae</taxon>
        <taxon>Methyloceanibacter</taxon>
    </lineage>
</organism>
<keyword evidence="1" id="KW-1133">Transmembrane helix</keyword>
<protein>
    <submittedName>
        <fullName evidence="3">Glycosyl transferase</fullName>
    </submittedName>
</protein>
<dbReference type="AlphaFoldDB" id="A0A1E3VQS3"/>
<dbReference type="CDD" id="cd04179">
    <property type="entry name" value="DPM_DPG-synthase_like"/>
    <property type="match status" value="1"/>
</dbReference>
<evidence type="ECO:0000313" key="4">
    <source>
        <dbReference type="Proteomes" id="UP000094172"/>
    </source>
</evidence>
<dbReference type="PANTHER" id="PTHR48090:SF6">
    <property type="entry name" value="SLR5056 PROTEIN"/>
    <property type="match status" value="1"/>
</dbReference>
<dbReference type="EMBL" id="LPWE01000010">
    <property type="protein sequence ID" value="ODR95887.1"/>
    <property type="molecule type" value="Genomic_DNA"/>
</dbReference>
<dbReference type="Proteomes" id="UP000094172">
    <property type="component" value="Unassembled WGS sequence"/>
</dbReference>
<keyword evidence="4" id="KW-1185">Reference proteome</keyword>
<dbReference type="RefSeq" id="WP_069444078.1">
    <property type="nucleotide sequence ID" value="NZ_LPWE01000010.1"/>
</dbReference>
<sequence>MPRKLVIQIPCLNEAETLPVTLKDLPREVDGFDVVEWLVIDDGSSDDTAKVAREHGANHVLQLEHNQGLARAFMAGLECALKLGADVIVNTDADNQYSAKYIPDLVRPIVAKEALIVVGTRPVSEIEHFSPAKKVLQKLGSWVVKIVSGTKVEDAPSGFRAIHRDAAIRLNVFNGYTYTLETIIQAGRKGIPIVSVPVDVNPYLRPSRLISSIPVYIQRSVLTMLRIFVIYKPLRFFMMLALVLAVPAIFFIGRFLIFYAMGNGQGHIQSLVIAVGLLAISFILAVGGILADLVATNRLLLEDIRMRTLRAEIDAASRSDPNWQAERPNG</sequence>
<keyword evidence="3" id="KW-0808">Transferase</keyword>
<proteinExistence type="predicted"/>
<dbReference type="InterPro" id="IPR001173">
    <property type="entry name" value="Glyco_trans_2-like"/>
</dbReference>
<evidence type="ECO:0000256" key="1">
    <source>
        <dbReference type="SAM" id="Phobius"/>
    </source>
</evidence>
<comment type="caution">
    <text evidence="3">The sequence shown here is derived from an EMBL/GenBank/DDBJ whole genome shotgun (WGS) entry which is preliminary data.</text>
</comment>